<evidence type="ECO:0000256" key="4">
    <source>
        <dbReference type="ARBA" id="ARBA00022884"/>
    </source>
</evidence>
<dbReference type="GO" id="GO:0019843">
    <property type="term" value="F:rRNA binding"/>
    <property type="evidence" value="ECO:0007669"/>
    <property type="project" value="UniProtKB-KW"/>
</dbReference>
<dbReference type="PROSITE" id="PS00937">
    <property type="entry name" value="RIBOSOMAL_L20"/>
    <property type="match status" value="1"/>
</dbReference>
<dbReference type="InterPro" id="IPR035566">
    <property type="entry name" value="Ribosomal_protein_bL20_C"/>
</dbReference>
<name>A0AAV1S630_9ROSI</name>
<protein>
    <recommendedName>
        <fullName evidence="7">Large ribosomal subunit protein bL20c</fullName>
    </recommendedName>
    <alternativeName>
        <fullName evidence="8">50S ribosomal protein L20, chloroplastic</fullName>
    </alternativeName>
</protein>
<keyword evidence="11" id="KW-1185">Reference proteome</keyword>
<organism evidence="10 11">
    <name type="scientific">Dovyalis caffra</name>
    <dbReference type="NCBI Taxonomy" id="77055"/>
    <lineage>
        <taxon>Eukaryota</taxon>
        <taxon>Viridiplantae</taxon>
        <taxon>Streptophyta</taxon>
        <taxon>Embryophyta</taxon>
        <taxon>Tracheophyta</taxon>
        <taxon>Spermatophyta</taxon>
        <taxon>Magnoliopsida</taxon>
        <taxon>eudicotyledons</taxon>
        <taxon>Gunneridae</taxon>
        <taxon>Pentapetalae</taxon>
        <taxon>rosids</taxon>
        <taxon>fabids</taxon>
        <taxon>Malpighiales</taxon>
        <taxon>Salicaceae</taxon>
        <taxon>Flacourtieae</taxon>
        <taxon>Dovyalis</taxon>
    </lineage>
</organism>
<dbReference type="InterPro" id="IPR036163">
    <property type="entry name" value="HMA_dom_sf"/>
</dbReference>
<dbReference type="PROSITE" id="PS50846">
    <property type="entry name" value="HMA_2"/>
    <property type="match status" value="1"/>
</dbReference>
<dbReference type="CDD" id="cd00371">
    <property type="entry name" value="HMA"/>
    <property type="match status" value="1"/>
</dbReference>
<proteinExistence type="inferred from homology"/>
<keyword evidence="4" id="KW-0694">RNA-binding</keyword>
<dbReference type="InterPro" id="IPR006121">
    <property type="entry name" value="HMA_dom"/>
</dbReference>
<dbReference type="Gene3D" id="6.10.160.10">
    <property type="match status" value="1"/>
</dbReference>
<evidence type="ECO:0000256" key="7">
    <source>
        <dbReference type="ARBA" id="ARBA00035295"/>
    </source>
</evidence>
<dbReference type="GO" id="GO:0003735">
    <property type="term" value="F:structural constituent of ribosome"/>
    <property type="evidence" value="ECO:0007669"/>
    <property type="project" value="InterPro"/>
</dbReference>
<sequence>MEVMELKVHLHCKACEKAVRKSLCKIKGVKCVQIESISNKITVMGYMDKKVVVKAIWKTGRRADVLPSSSSTSSFSSVRLEAPALAPSPRLPTGFRCIIPAKWSFKKSNRIPKTTVVYKMGHPNLAWKGYKGKANNCLRIATQRMQKGLQFSTRDRRNRKRDFRSLWNLRINAATHQHGSQDCLRLAVELVLNFSYDLAQGLCSSDVVSLEDAQAFLTKFGQSFWSCVVKGPKSIFP</sequence>
<keyword evidence="6" id="KW-0687">Ribonucleoprotein</keyword>
<evidence type="ECO:0000256" key="6">
    <source>
        <dbReference type="ARBA" id="ARBA00023274"/>
    </source>
</evidence>
<dbReference type="Pfam" id="PF00403">
    <property type="entry name" value="HMA"/>
    <property type="match status" value="1"/>
</dbReference>
<dbReference type="PANTHER" id="PTHR22814:SF290">
    <property type="entry name" value="HMA DOMAIN-CONTAINING PROTEIN"/>
    <property type="match status" value="1"/>
</dbReference>
<evidence type="ECO:0000256" key="3">
    <source>
        <dbReference type="ARBA" id="ARBA00022730"/>
    </source>
</evidence>
<evidence type="ECO:0000313" key="11">
    <source>
        <dbReference type="Proteomes" id="UP001314170"/>
    </source>
</evidence>
<gene>
    <name evidence="10" type="ORF">DCAF_LOCUS18506</name>
</gene>
<dbReference type="SUPFAM" id="SSF74731">
    <property type="entry name" value="Ribosomal protein L20"/>
    <property type="match status" value="1"/>
</dbReference>
<evidence type="ECO:0000256" key="2">
    <source>
        <dbReference type="ARBA" id="ARBA00022723"/>
    </source>
</evidence>
<dbReference type="InterPro" id="IPR005813">
    <property type="entry name" value="Ribosomal_bL20"/>
</dbReference>
<dbReference type="AlphaFoldDB" id="A0AAV1S630"/>
<dbReference type="PRINTS" id="PR00062">
    <property type="entry name" value="RIBOSOMALL20"/>
</dbReference>
<dbReference type="Gene3D" id="3.30.70.100">
    <property type="match status" value="1"/>
</dbReference>
<dbReference type="GO" id="GO:1990904">
    <property type="term" value="C:ribonucleoprotein complex"/>
    <property type="evidence" value="ECO:0007669"/>
    <property type="project" value="UniProtKB-KW"/>
</dbReference>
<evidence type="ECO:0000256" key="8">
    <source>
        <dbReference type="ARBA" id="ARBA00035420"/>
    </source>
</evidence>
<evidence type="ECO:0000256" key="5">
    <source>
        <dbReference type="ARBA" id="ARBA00022980"/>
    </source>
</evidence>
<dbReference type="InterPro" id="IPR049946">
    <property type="entry name" value="RIBOSOMAL_L20_CS"/>
</dbReference>
<dbReference type="SUPFAM" id="SSF55008">
    <property type="entry name" value="HMA, heavy metal-associated domain"/>
    <property type="match status" value="1"/>
</dbReference>
<accession>A0AAV1S630</accession>
<dbReference type="Pfam" id="PF00453">
    <property type="entry name" value="Ribosomal_L20"/>
    <property type="match status" value="1"/>
</dbReference>
<dbReference type="PANTHER" id="PTHR22814">
    <property type="entry name" value="COPPER TRANSPORT PROTEIN ATOX1-RELATED"/>
    <property type="match status" value="1"/>
</dbReference>
<dbReference type="GO" id="GO:0005840">
    <property type="term" value="C:ribosome"/>
    <property type="evidence" value="ECO:0007669"/>
    <property type="project" value="UniProtKB-KW"/>
</dbReference>
<dbReference type="GO" id="GO:0006412">
    <property type="term" value="P:translation"/>
    <property type="evidence" value="ECO:0007669"/>
    <property type="project" value="InterPro"/>
</dbReference>
<keyword evidence="5" id="KW-0689">Ribosomal protein</keyword>
<evidence type="ECO:0000256" key="1">
    <source>
        <dbReference type="ARBA" id="ARBA00007698"/>
    </source>
</evidence>
<dbReference type="CDD" id="cd07026">
    <property type="entry name" value="Ribosomal_L20"/>
    <property type="match status" value="1"/>
</dbReference>
<comment type="caution">
    <text evidence="10">The sequence shown here is derived from an EMBL/GenBank/DDBJ whole genome shotgun (WGS) entry which is preliminary data.</text>
</comment>
<comment type="similarity">
    <text evidence="1">Belongs to the bacterial ribosomal protein bL20 family.</text>
</comment>
<dbReference type="Proteomes" id="UP001314170">
    <property type="component" value="Unassembled WGS sequence"/>
</dbReference>
<keyword evidence="2" id="KW-0479">Metal-binding</keyword>
<feature type="domain" description="HMA" evidence="9">
    <location>
        <begin position="1"/>
        <end position="64"/>
    </location>
</feature>
<dbReference type="EMBL" id="CAWUPB010001168">
    <property type="protein sequence ID" value="CAK7345843.1"/>
    <property type="molecule type" value="Genomic_DNA"/>
</dbReference>
<reference evidence="10 11" key="1">
    <citation type="submission" date="2024-01" db="EMBL/GenBank/DDBJ databases">
        <authorList>
            <person name="Waweru B."/>
        </authorList>
    </citation>
    <scope>NUCLEOTIDE SEQUENCE [LARGE SCALE GENOMIC DNA]</scope>
</reference>
<evidence type="ECO:0000259" key="9">
    <source>
        <dbReference type="PROSITE" id="PS50846"/>
    </source>
</evidence>
<evidence type="ECO:0000313" key="10">
    <source>
        <dbReference type="EMBL" id="CAK7345843.1"/>
    </source>
</evidence>
<keyword evidence="3" id="KW-0699">rRNA-binding</keyword>
<dbReference type="GO" id="GO:0046872">
    <property type="term" value="F:metal ion binding"/>
    <property type="evidence" value="ECO:0007669"/>
    <property type="project" value="UniProtKB-KW"/>
</dbReference>